<gene>
    <name evidence="1" type="ORF">Pyn_28713</name>
</gene>
<protein>
    <submittedName>
        <fullName evidence="1">Protein HESO1 isoform X3</fullName>
    </submittedName>
</protein>
<proteinExistence type="predicted"/>
<reference evidence="1 2" key="1">
    <citation type="submission" date="2018-02" db="EMBL/GenBank/DDBJ databases">
        <title>Draft genome of wild Prunus yedoensis var. nudiflora.</title>
        <authorList>
            <person name="Baek S."/>
            <person name="Kim J.-H."/>
            <person name="Choi K."/>
            <person name="Kim G.-B."/>
            <person name="Cho A."/>
            <person name="Jang H."/>
            <person name="Shin C.-H."/>
            <person name="Yu H.-J."/>
            <person name="Mun J.-H."/>
        </authorList>
    </citation>
    <scope>NUCLEOTIDE SEQUENCE [LARGE SCALE GENOMIC DNA]</scope>
    <source>
        <strain evidence="2">cv. Jeju island</strain>
        <tissue evidence="1">Leaf</tissue>
    </source>
</reference>
<dbReference type="PANTHER" id="PTHR12271:SF134">
    <property type="entry name" value="NUCLEOTIDYLTRANSFERASE FAMILY PROTEIN"/>
    <property type="match status" value="1"/>
</dbReference>
<dbReference type="GO" id="GO:0016779">
    <property type="term" value="F:nucleotidyltransferase activity"/>
    <property type="evidence" value="ECO:0007669"/>
    <property type="project" value="TreeGrafter"/>
</dbReference>
<comment type="caution">
    <text evidence="1">The sequence shown here is derived from an EMBL/GenBank/DDBJ whole genome shotgun (WGS) entry which is preliminary data.</text>
</comment>
<sequence>MDLRVNAFCNIRSDGIQKSQILHIVSGIDERFQKLSFLMKAWAKAHNINSPKDRTLSSLSIIQLVAFHLQTRDPPIIPPFCTLFEDGTDPVIVVKRAKNYSEFGKGNKESLADLFITLLVKVASVENLWQKGLCASLYQGSWTSKLWDTPYIRVEDFTDPSQNVARAGHQLVDLLFGSDSVSIVPRQIDTESNNESKSNLAVPPTVARPRGCGTIVDALCNVIAQHTPLVSYQTPMVPSSSGNNNVLYCSADLTAIPTENTIGCESSVTYLPLPSSAFVSKQSLVGFDGLHRG</sequence>
<dbReference type="PANTHER" id="PTHR12271">
    <property type="entry name" value="POLY A POLYMERASE CID PAP -RELATED"/>
    <property type="match status" value="1"/>
</dbReference>
<dbReference type="GO" id="GO:0031123">
    <property type="term" value="P:RNA 3'-end processing"/>
    <property type="evidence" value="ECO:0007669"/>
    <property type="project" value="TreeGrafter"/>
</dbReference>
<evidence type="ECO:0000313" key="2">
    <source>
        <dbReference type="Proteomes" id="UP000250321"/>
    </source>
</evidence>
<dbReference type="OrthoDB" id="2274644at2759"/>
<dbReference type="AlphaFoldDB" id="A0A314ZQY5"/>
<keyword evidence="2" id="KW-1185">Reference proteome</keyword>
<dbReference type="EMBL" id="PJQY01000055">
    <property type="protein sequence ID" value="PQQ19834.1"/>
    <property type="molecule type" value="Genomic_DNA"/>
</dbReference>
<accession>A0A314ZQY5</accession>
<dbReference type="SUPFAM" id="SSF81631">
    <property type="entry name" value="PAP/OAS1 substrate-binding domain"/>
    <property type="match status" value="1"/>
</dbReference>
<name>A0A314ZQY5_PRUYE</name>
<dbReference type="STRING" id="2094558.A0A314ZQY5"/>
<dbReference type="Gene3D" id="1.10.1410.10">
    <property type="match status" value="1"/>
</dbReference>
<organism evidence="1 2">
    <name type="scientific">Prunus yedoensis var. nudiflora</name>
    <dbReference type="NCBI Taxonomy" id="2094558"/>
    <lineage>
        <taxon>Eukaryota</taxon>
        <taxon>Viridiplantae</taxon>
        <taxon>Streptophyta</taxon>
        <taxon>Embryophyta</taxon>
        <taxon>Tracheophyta</taxon>
        <taxon>Spermatophyta</taxon>
        <taxon>Magnoliopsida</taxon>
        <taxon>eudicotyledons</taxon>
        <taxon>Gunneridae</taxon>
        <taxon>Pentapetalae</taxon>
        <taxon>rosids</taxon>
        <taxon>fabids</taxon>
        <taxon>Rosales</taxon>
        <taxon>Rosaceae</taxon>
        <taxon>Amygdaloideae</taxon>
        <taxon>Amygdaleae</taxon>
        <taxon>Prunus</taxon>
    </lineage>
</organism>
<evidence type="ECO:0000313" key="1">
    <source>
        <dbReference type="EMBL" id="PQQ19834.1"/>
    </source>
</evidence>
<dbReference type="Proteomes" id="UP000250321">
    <property type="component" value="Unassembled WGS sequence"/>
</dbReference>